<comment type="caution">
    <text evidence="2">The sequence shown here is derived from an EMBL/GenBank/DDBJ whole genome shotgun (WGS) entry which is preliminary data.</text>
</comment>
<dbReference type="Pfam" id="PF13401">
    <property type="entry name" value="AAA_22"/>
    <property type="match status" value="1"/>
</dbReference>
<evidence type="ECO:0000259" key="1">
    <source>
        <dbReference type="Pfam" id="PF13401"/>
    </source>
</evidence>
<reference evidence="2 3" key="1">
    <citation type="submission" date="2018-10" db="EMBL/GenBank/DDBJ databases">
        <title>Lactobacillus sp. R7 and Lactobacillus sp. R19 isolated from fermented mustard green product of Taiwan.</title>
        <authorList>
            <person name="Lin S.-T."/>
        </authorList>
    </citation>
    <scope>NUCLEOTIDE SEQUENCE [LARGE SCALE GENOMIC DNA]</scope>
    <source>
        <strain evidence="2 3">BCRC 81129</strain>
    </source>
</reference>
<name>A0A4Z0JCV3_9LACO</name>
<dbReference type="GO" id="GO:0016887">
    <property type="term" value="F:ATP hydrolysis activity"/>
    <property type="evidence" value="ECO:0007669"/>
    <property type="project" value="InterPro"/>
</dbReference>
<organism evidence="2 3">
    <name type="scientific">Levilactobacillus suantsaiihabitans</name>
    <dbReference type="NCBI Taxonomy" id="2487722"/>
    <lineage>
        <taxon>Bacteria</taxon>
        <taxon>Bacillati</taxon>
        <taxon>Bacillota</taxon>
        <taxon>Bacilli</taxon>
        <taxon>Lactobacillales</taxon>
        <taxon>Lactobacillaceae</taxon>
        <taxon>Levilactobacillus</taxon>
    </lineage>
</organism>
<keyword evidence="3" id="KW-1185">Reference proteome</keyword>
<feature type="domain" description="ORC1/DEAH AAA+ ATPase" evidence="1">
    <location>
        <begin position="46"/>
        <end position="212"/>
    </location>
</feature>
<evidence type="ECO:0000313" key="3">
    <source>
        <dbReference type="Proteomes" id="UP000297348"/>
    </source>
</evidence>
<dbReference type="SUPFAM" id="SSF52540">
    <property type="entry name" value="P-loop containing nucleoside triphosphate hydrolases"/>
    <property type="match status" value="1"/>
</dbReference>
<keyword evidence="2" id="KW-0067">ATP-binding</keyword>
<sequence>MAWNSEKSEDELTKWFTPSKPATKNYVGRGTLDKTIFREFSQQGRQVLVFGPTGAGKTSMVLDNLAKLKDKYKTESIRVTMTNKTTTQSFIADVANELQLMHHVQDIEMNETSQKAEGGVTGWGWLAAKFSRQDRGSLQETSEQYSGTDDFAILEKTLFERNMVLVVDDMENLTDNASDLRIRLAEIAKNMSDDAVNYEKSYAKIVFVGIASTAEQLWKDVQSLKSRLATISVPYLNSDESKMIIKTGWDKAKLASSEKQVKKTVFISSGIGKVVHELGQKTGYAAIDNHSQIIKDEYIDDAIQGIFEVNELEYESKMNKAKNKTSTKTTVRNYVLYVMANDDRMTMTVQDILKAVNEIRNNPQEKTSPISTALTQLKSSSLGIVENEGRNSWRFVDPMFKAYVREHKDELLLKKSE</sequence>
<dbReference type="InterPro" id="IPR027417">
    <property type="entry name" value="P-loop_NTPase"/>
</dbReference>
<keyword evidence="2" id="KW-0547">Nucleotide-binding</keyword>
<dbReference type="AlphaFoldDB" id="A0A4Z0JCV3"/>
<evidence type="ECO:0000313" key="2">
    <source>
        <dbReference type="EMBL" id="TGD20212.1"/>
    </source>
</evidence>
<gene>
    <name evidence="2" type="ORF">EGT51_00225</name>
</gene>
<proteinExistence type="predicted"/>
<dbReference type="PANTHER" id="PTHR34301">
    <property type="entry name" value="DNA-BINDING PROTEIN-RELATED"/>
    <property type="match status" value="1"/>
</dbReference>
<dbReference type="PANTHER" id="PTHR34301:SF8">
    <property type="entry name" value="ATPASE DOMAIN-CONTAINING PROTEIN"/>
    <property type="match status" value="1"/>
</dbReference>
<dbReference type="OrthoDB" id="2267710at2"/>
<accession>A0A4Z0JCV3</accession>
<dbReference type="RefSeq" id="WP_135366794.1">
    <property type="nucleotide sequence ID" value="NZ_RKLX01000001.1"/>
</dbReference>
<dbReference type="InterPro" id="IPR049945">
    <property type="entry name" value="AAA_22"/>
</dbReference>
<protein>
    <submittedName>
        <fullName evidence="2">ATP-binding protein</fullName>
    </submittedName>
</protein>
<dbReference type="GO" id="GO:0005524">
    <property type="term" value="F:ATP binding"/>
    <property type="evidence" value="ECO:0007669"/>
    <property type="project" value="UniProtKB-KW"/>
</dbReference>
<dbReference type="EMBL" id="RKLX01000001">
    <property type="protein sequence ID" value="TGD20212.1"/>
    <property type="molecule type" value="Genomic_DNA"/>
</dbReference>
<dbReference type="Proteomes" id="UP000297348">
    <property type="component" value="Unassembled WGS sequence"/>
</dbReference>
<dbReference type="Gene3D" id="3.40.50.300">
    <property type="entry name" value="P-loop containing nucleotide triphosphate hydrolases"/>
    <property type="match status" value="1"/>
</dbReference>